<proteinExistence type="predicted"/>
<comment type="caution">
    <text evidence="7">The sequence shown here is derived from an EMBL/GenBank/DDBJ whole genome shotgun (WGS) entry which is preliminary data.</text>
</comment>
<dbReference type="InterPro" id="IPR036271">
    <property type="entry name" value="Tet_transcr_reg_TetR-rel_C_sf"/>
</dbReference>
<dbReference type="AlphaFoldDB" id="A0A919EAE8"/>
<evidence type="ECO:0000313" key="8">
    <source>
        <dbReference type="Proteomes" id="UP000638313"/>
    </source>
</evidence>
<evidence type="ECO:0000256" key="1">
    <source>
        <dbReference type="ARBA" id="ARBA00023015"/>
    </source>
</evidence>
<dbReference type="GO" id="GO:0003677">
    <property type="term" value="F:DNA binding"/>
    <property type="evidence" value="ECO:0007669"/>
    <property type="project" value="UniProtKB-UniRule"/>
</dbReference>
<dbReference type="EMBL" id="BNBD01000001">
    <property type="protein sequence ID" value="GHF30072.1"/>
    <property type="molecule type" value="Genomic_DNA"/>
</dbReference>
<feature type="region of interest" description="Disordered" evidence="5">
    <location>
        <begin position="1"/>
        <end position="26"/>
    </location>
</feature>
<dbReference type="Proteomes" id="UP000638313">
    <property type="component" value="Unassembled WGS sequence"/>
</dbReference>
<dbReference type="NCBIfam" id="NF041196">
    <property type="entry name" value="ScbR_bind_reg"/>
    <property type="match status" value="1"/>
</dbReference>
<feature type="compositionally biased region" description="Basic and acidic residues" evidence="5">
    <location>
        <begin position="1"/>
        <end position="15"/>
    </location>
</feature>
<sequence length="227" mass="25070">MTMKVDSDRQTRRDASPAAKGVPQLKQERAIRTRAVILKAAAAAFAERGFPNVTIVDIADRAGMTKGAVYFHFGSKEALALAVAEEFYRYLTHTMRPALEKDQDPVDKVADLLRRAAASFRDDPITQAGARLQIERQYIGVDMPLPYVGFTDLIASLLQQGLEQGLLPEGATPEALARVLVSAVFGAQHISWVLEDRSDVVERTQEVLDAVLYLPRQQRAAREPVGR</sequence>
<dbReference type="PRINTS" id="PR00455">
    <property type="entry name" value="HTHTETR"/>
</dbReference>
<dbReference type="Gene3D" id="1.10.357.10">
    <property type="entry name" value="Tetracycline Repressor, domain 2"/>
    <property type="match status" value="1"/>
</dbReference>
<dbReference type="SUPFAM" id="SSF46689">
    <property type="entry name" value="Homeodomain-like"/>
    <property type="match status" value="1"/>
</dbReference>
<keyword evidence="3" id="KW-0804">Transcription</keyword>
<name>A0A919EAE8_9ACTN</name>
<dbReference type="Pfam" id="PF00440">
    <property type="entry name" value="TetR_N"/>
    <property type="match status" value="1"/>
</dbReference>
<dbReference type="InterPro" id="IPR009057">
    <property type="entry name" value="Homeodomain-like_sf"/>
</dbReference>
<evidence type="ECO:0000256" key="3">
    <source>
        <dbReference type="ARBA" id="ARBA00023163"/>
    </source>
</evidence>
<organism evidence="7 8">
    <name type="scientific">Streptomyces mashuensis</name>
    <dbReference type="NCBI Taxonomy" id="33904"/>
    <lineage>
        <taxon>Bacteria</taxon>
        <taxon>Bacillati</taxon>
        <taxon>Actinomycetota</taxon>
        <taxon>Actinomycetes</taxon>
        <taxon>Kitasatosporales</taxon>
        <taxon>Streptomycetaceae</taxon>
        <taxon>Streptomyces</taxon>
    </lineage>
</organism>
<accession>A0A919EAE8</accession>
<keyword evidence="8" id="KW-1185">Reference proteome</keyword>
<feature type="domain" description="HTH tetR-type" evidence="6">
    <location>
        <begin position="31"/>
        <end position="91"/>
    </location>
</feature>
<dbReference type="PROSITE" id="PS50977">
    <property type="entry name" value="HTH_TETR_2"/>
    <property type="match status" value="1"/>
</dbReference>
<dbReference type="InterPro" id="IPR001647">
    <property type="entry name" value="HTH_TetR"/>
</dbReference>
<protein>
    <submittedName>
        <fullName evidence="7">TetR family transcriptional regulator</fullName>
    </submittedName>
</protein>
<gene>
    <name evidence="7" type="primary">mmfR</name>
    <name evidence="7" type="ORF">GCM10010218_09140</name>
</gene>
<evidence type="ECO:0000256" key="2">
    <source>
        <dbReference type="ARBA" id="ARBA00023125"/>
    </source>
</evidence>
<dbReference type="SUPFAM" id="SSF48498">
    <property type="entry name" value="Tetracyclin repressor-like, C-terminal domain"/>
    <property type="match status" value="1"/>
</dbReference>
<feature type="DNA-binding region" description="H-T-H motif" evidence="4">
    <location>
        <begin position="54"/>
        <end position="73"/>
    </location>
</feature>
<evidence type="ECO:0000259" key="6">
    <source>
        <dbReference type="PROSITE" id="PS50977"/>
    </source>
</evidence>
<keyword evidence="1" id="KW-0805">Transcription regulation</keyword>
<dbReference type="PANTHER" id="PTHR47506:SF1">
    <property type="entry name" value="HTH-TYPE TRANSCRIPTIONAL REGULATOR YJDC"/>
    <property type="match status" value="1"/>
</dbReference>
<evidence type="ECO:0000256" key="5">
    <source>
        <dbReference type="SAM" id="MobiDB-lite"/>
    </source>
</evidence>
<reference evidence="7" key="2">
    <citation type="submission" date="2020-09" db="EMBL/GenBank/DDBJ databases">
        <authorList>
            <person name="Sun Q."/>
            <person name="Ohkuma M."/>
        </authorList>
    </citation>
    <scope>NUCLEOTIDE SEQUENCE</scope>
    <source>
        <strain evidence="7">JCM 4059</strain>
    </source>
</reference>
<keyword evidence="2 4" id="KW-0238">DNA-binding</keyword>
<evidence type="ECO:0000313" key="7">
    <source>
        <dbReference type="EMBL" id="GHF30072.1"/>
    </source>
</evidence>
<evidence type="ECO:0000256" key="4">
    <source>
        <dbReference type="PROSITE-ProRule" id="PRU00335"/>
    </source>
</evidence>
<dbReference type="PANTHER" id="PTHR47506">
    <property type="entry name" value="TRANSCRIPTIONAL REGULATORY PROTEIN"/>
    <property type="match status" value="1"/>
</dbReference>
<reference evidence="7" key="1">
    <citation type="journal article" date="2014" name="Int. J. Syst. Evol. Microbiol.">
        <title>Complete genome sequence of Corynebacterium casei LMG S-19264T (=DSM 44701T), isolated from a smear-ripened cheese.</title>
        <authorList>
            <consortium name="US DOE Joint Genome Institute (JGI-PGF)"/>
            <person name="Walter F."/>
            <person name="Albersmeier A."/>
            <person name="Kalinowski J."/>
            <person name="Ruckert C."/>
        </authorList>
    </citation>
    <scope>NUCLEOTIDE SEQUENCE</scope>
    <source>
        <strain evidence="7">JCM 4059</strain>
    </source>
</reference>
<dbReference type="InterPro" id="IPR047923">
    <property type="entry name" value="ArpA-like"/>
</dbReference>